<proteinExistence type="inferred from homology"/>
<evidence type="ECO:0000259" key="11">
    <source>
        <dbReference type="Pfam" id="PF12627"/>
    </source>
</evidence>
<dbReference type="GO" id="GO:0005524">
    <property type="term" value="F:ATP binding"/>
    <property type="evidence" value="ECO:0007669"/>
    <property type="project" value="UniProtKB-UniRule"/>
</dbReference>
<dbReference type="PANTHER" id="PTHR43051">
    <property type="entry name" value="POLYNUCLEOTIDE ADENYLYLTRANSFERASE FAMILY PROTEIN"/>
    <property type="match status" value="1"/>
</dbReference>
<dbReference type="InterPro" id="IPR002646">
    <property type="entry name" value="PolA_pol_head_dom"/>
</dbReference>
<dbReference type="Gene3D" id="1.10.3090.10">
    <property type="entry name" value="cca-adding enzyme, domain 2"/>
    <property type="match status" value="1"/>
</dbReference>
<keyword evidence="2 7" id="KW-0808">Transferase</keyword>
<dbReference type="GO" id="GO:0006397">
    <property type="term" value="P:mRNA processing"/>
    <property type="evidence" value="ECO:0007669"/>
    <property type="project" value="UniProtKB-KW"/>
</dbReference>
<evidence type="ECO:0000313" key="12">
    <source>
        <dbReference type="EMBL" id="AGF47842.1"/>
    </source>
</evidence>
<feature type="domain" description="tRNA nucleotidyltransferase/poly(A) polymerase RNA and SrmB- binding" evidence="11">
    <location>
        <begin position="202"/>
        <end position="260"/>
    </location>
</feature>
<keyword evidence="12" id="KW-0548">Nucleotidyltransferase</keyword>
<comment type="similarity">
    <text evidence="7 8">Belongs to the tRNA nucleotidyltransferase/poly(A) polymerase family.</text>
</comment>
<protein>
    <recommendedName>
        <fullName evidence="7">Poly(A) polymerase I</fullName>
        <shortName evidence="7">PAP I</shortName>
        <ecNumber evidence="7">2.7.7.19</ecNumber>
    </recommendedName>
</protein>
<dbReference type="InterPro" id="IPR010206">
    <property type="entry name" value="PolA_pol_I"/>
</dbReference>
<sequence>MLTKTIHKICYFFGYMKPKIVKQNKHNINIDNISTNAIKVCETLQKAGFVSYIVGGAIRDLIVGLKPKDFDIATNASPEEVRSLFRRAYIIGKRFRIVHVIMGKELIEISTFRSPPLEKDEFGRILKDNSFGSHQEDASRRDFTINSLYYNPMKQEIIDYYSGLKDLKYKRIRIIGNAGERYREDPVRMLRAIRLSTKINGTLEKNTNIEIDALKDLIVNIPQARLFDEIIKILTCGNSFSCLEQLHAKNILHNLIPSLNKTFTNKKDINFLKIALNNTDYRLSTNKSISPGFLLAIILWEPTKSLWKELLSKQNNSFLSMDQASEKILLEQSKTLKIHKRITIDAKDIWLMQAKLEAKNIKNYYKIIEHAKFRAAFDFMQLRAESKEIDNGLSNWWVDFYKADDDLKNR</sequence>
<dbReference type="STRING" id="1208918.CDEE_0881"/>
<feature type="active site" evidence="7">
    <location>
        <position position="142"/>
    </location>
</feature>
<dbReference type="InterPro" id="IPR025866">
    <property type="entry name" value="PolyA_pol_arg_C_dom"/>
</dbReference>
<keyword evidence="4 7" id="KW-0067">ATP-binding</keyword>
<dbReference type="eggNOG" id="COG0617">
    <property type="taxonomic scope" value="Bacteria"/>
</dbReference>
<dbReference type="GO" id="GO:0043633">
    <property type="term" value="P:polyadenylation-dependent RNA catabolic process"/>
    <property type="evidence" value="ECO:0007669"/>
    <property type="project" value="InterPro"/>
</dbReference>
<dbReference type="EC" id="2.7.7.19" evidence="7"/>
<evidence type="ECO:0000259" key="10">
    <source>
        <dbReference type="Pfam" id="PF12626"/>
    </source>
</evidence>
<dbReference type="EMBL" id="CP003804">
    <property type="protein sequence ID" value="AGF47842.1"/>
    <property type="molecule type" value="Genomic_DNA"/>
</dbReference>
<feature type="domain" description="Poly A polymerase head" evidence="9">
    <location>
        <begin position="52"/>
        <end position="173"/>
    </location>
</feature>
<dbReference type="PANTHER" id="PTHR43051:SF1">
    <property type="entry name" value="POLYNUCLEOTIDE ADENYLYLTRANSFERASE FAMILY PROTEIN"/>
    <property type="match status" value="1"/>
</dbReference>
<evidence type="ECO:0000259" key="9">
    <source>
        <dbReference type="Pfam" id="PF01743"/>
    </source>
</evidence>
<dbReference type="GO" id="GO:0003723">
    <property type="term" value="F:RNA binding"/>
    <property type="evidence" value="ECO:0007669"/>
    <property type="project" value="UniProtKB-UniRule"/>
</dbReference>
<dbReference type="SUPFAM" id="SSF81891">
    <property type="entry name" value="Poly A polymerase C-terminal region-like"/>
    <property type="match status" value="1"/>
</dbReference>
<dbReference type="Pfam" id="PF01743">
    <property type="entry name" value="PolyA_pol"/>
    <property type="match status" value="1"/>
</dbReference>
<dbReference type="HOGENOM" id="CLU_015961_0_0_4"/>
<keyword evidence="13" id="KW-1185">Reference proteome</keyword>
<evidence type="ECO:0000256" key="2">
    <source>
        <dbReference type="ARBA" id="ARBA00022679"/>
    </source>
</evidence>
<evidence type="ECO:0000256" key="7">
    <source>
        <dbReference type="HAMAP-Rule" id="MF_00957"/>
    </source>
</evidence>
<organism evidence="12 13">
    <name type="scientific">Candidatus Kinetoplastidibacterium crithidiae TCC036E</name>
    <dbReference type="NCBI Taxonomy" id="1208918"/>
    <lineage>
        <taxon>Bacteria</taxon>
        <taxon>Pseudomonadati</taxon>
        <taxon>Pseudomonadota</taxon>
        <taxon>Betaproteobacteria</taxon>
        <taxon>Candidatus Kinetoplastidibacterium</taxon>
    </lineage>
</organism>
<dbReference type="NCBIfam" id="TIGR01942">
    <property type="entry name" value="pcnB"/>
    <property type="match status" value="1"/>
</dbReference>
<feature type="active site" evidence="7">
    <location>
        <position position="69"/>
    </location>
</feature>
<keyword evidence="5 7" id="KW-0694">RNA-binding</keyword>
<dbReference type="Pfam" id="PF12627">
    <property type="entry name" value="PolyA_pol_RNAbd"/>
    <property type="match status" value="1"/>
</dbReference>
<feature type="domain" description="Polymerase A arginine-rich C-terminal" evidence="10">
    <location>
        <begin position="318"/>
        <end position="407"/>
    </location>
</feature>
<keyword evidence="3 7" id="KW-0547">Nucleotide-binding</keyword>
<comment type="catalytic activity">
    <reaction evidence="7">
        <text>RNA(n) + ATP = RNA(n)-3'-adenine ribonucleotide + diphosphate</text>
        <dbReference type="Rhea" id="RHEA:11332"/>
        <dbReference type="Rhea" id="RHEA-COMP:14527"/>
        <dbReference type="Rhea" id="RHEA-COMP:17347"/>
        <dbReference type="ChEBI" id="CHEBI:30616"/>
        <dbReference type="ChEBI" id="CHEBI:33019"/>
        <dbReference type="ChEBI" id="CHEBI:140395"/>
        <dbReference type="ChEBI" id="CHEBI:173115"/>
        <dbReference type="EC" id="2.7.7.19"/>
    </reaction>
</comment>
<dbReference type="SUPFAM" id="SSF81301">
    <property type="entry name" value="Nucleotidyltransferase"/>
    <property type="match status" value="1"/>
</dbReference>
<evidence type="ECO:0000256" key="8">
    <source>
        <dbReference type="RuleBase" id="RU003953"/>
    </source>
</evidence>
<dbReference type="AlphaFoldDB" id="M1LQG9"/>
<dbReference type="PATRIC" id="fig|1208918.3.peg.542"/>
<dbReference type="Gene3D" id="3.30.460.10">
    <property type="entry name" value="Beta Polymerase, domain 2"/>
    <property type="match status" value="1"/>
</dbReference>
<dbReference type="KEGG" id="kct:CDEE_0881"/>
<dbReference type="HAMAP" id="MF_00957">
    <property type="entry name" value="PolyA_pol"/>
    <property type="match status" value="1"/>
</dbReference>
<reference evidence="12 13" key="1">
    <citation type="journal article" date="2013" name="Genome Biol. Evol.">
        <title>Genome evolution and phylogenomic analysis of candidatus kinetoplastibacterium, the betaproteobacterial endosymbionts of strigomonas and angomonas.</title>
        <authorList>
            <person name="Alves J.M."/>
            <person name="Serrano M.G."/>
            <person name="Maia da Silva F."/>
            <person name="Voegtly L.J."/>
            <person name="Matveyev A.V."/>
            <person name="Teixeira M.M."/>
            <person name="Camargo E.P."/>
            <person name="Buck G.A."/>
        </authorList>
    </citation>
    <scope>NUCLEOTIDE SEQUENCE [LARGE SCALE GENOMIC DNA]</scope>
    <source>
        <strain evidence="12 13">TCC036E</strain>
    </source>
</reference>
<dbReference type="Proteomes" id="UP000011686">
    <property type="component" value="Chromosome"/>
</dbReference>
<evidence type="ECO:0000256" key="5">
    <source>
        <dbReference type="ARBA" id="ARBA00022884"/>
    </source>
</evidence>
<dbReference type="InterPro" id="IPR043519">
    <property type="entry name" value="NT_sf"/>
</dbReference>
<evidence type="ECO:0000313" key="13">
    <source>
        <dbReference type="Proteomes" id="UP000011686"/>
    </source>
</evidence>
<dbReference type="GO" id="GO:1990817">
    <property type="term" value="F:poly(A) RNA polymerase activity"/>
    <property type="evidence" value="ECO:0007669"/>
    <property type="project" value="UniProtKB-UniRule"/>
</dbReference>
<gene>
    <name evidence="7" type="primary">pcnB</name>
    <name evidence="12" type="ORF">CDEE_0881</name>
</gene>
<keyword evidence="6 7" id="KW-0804">Transcription</keyword>
<evidence type="ECO:0000256" key="6">
    <source>
        <dbReference type="ARBA" id="ARBA00023163"/>
    </source>
</evidence>
<evidence type="ECO:0000256" key="1">
    <source>
        <dbReference type="ARBA" id="ARBA00022664"/>
    </source>
</evidence>
<evidence type="ECO:0000256" key="4">
    <source>
        <dbReference type="ARBA" id="ARBA00022840"/>
    </source>
</evidence>
<dbReference type="InterPro" id="IPR032828">
    <property type="entry name" value="PolyA_RNA-bd"/>
</dbReference>
<feature type="active site" evidence="7">
    <location>
        <position position="71"/>
    </location>
</feature>
<dbReference type="CDD" id="cd05398">
    <property type="entry name" value="NT_ClassII-CCAase"/>
    <property type="match status" value="1"/>
</dbReference>
<dbReference type="InterPro" id="IPR052191">
    <property type="entry name" value="tRNA_ntf/polyA_polymerase_I"/>
</dbReference>
<name>M1LQG9_9PROT</name>
<comment type="function">
    <text evidence="7">Adds poly(A) tail to the 3' end of many RNAs, which usually targets these RNAs for decay. Plays a significant role in the global control of gene expression, through influencing the rate of transcript degradation, and in the general RNA quality control.</text>
</comment>
<keyword evidence="1 7" id="KW-0507">mRNA processing</keyword>
<dbReference type="Pfam" id="PF12626">
    <property type="entry name" value="PolyA_pol_arg_C"/>
    <property type="match status" value="1"/>
</dbReference>
<evidence type="ECO:0000256" key="3">
    <source>
        <dbReference type="ARBA" id="ARBA00022741"/>
    </source>
</evidence>
<accession>M1LQG9</accession>